<dbReference type="EMBL" id="AAHXAW010000109">
    <property type="protein sequence ID" value="ECB2740842.1"/>
    <property type="molecule type" value="Genomic_DNA"/>
</dbReference>
<reference evidence="1" key="1">
    <citation type="submission" date="2019-02" db="EMBL/GenBank/DDBJ databases">
        <authorList>
            <person name="Ashton P.M."/>
            <person name="Dallman T."/>
            <person name="Nair S."/>
            <person name="De Pinna E."/>
            <person name="Peters T."/>
            <person name="Grant K."/>
        </authorList>
    </citation>
    <scope>NUCLEOTIDE SEQUENCE</scope>
    <source>
        <strain evidence="1">490277</strain>
    </source>
</reference>
<accession>A0A5X9FLP5</accession>
<sequence>MEIQEIAIQFKALKQKSKDTFTQNLLSLFNQIESAVILEGPYRLVLDSNIIMRLESYRQGNVSEGLLSILLAFKLIKKLPFHFDLVVRPTVFYEYLRQKNLKSTHEHWIKFKELKKLIEEELGSKLFFDGIETYQGAEKYLQLIQSDVEKIKKTLIAYQNENWHINFVQRAGSGVAGFPITGTEYILVPPAFAADALFHPLGLEYFDETKSSQFFTQYIHKYIVECKSNDRHVIDNYNSEKDFLFTQILKLTSKGNLMGVADLDIYTNCNIHSQFSDQSHSRYAPASAALTIDGKLARALRNSNSHHITSGGMVCGPENEDDNNAKMEAFIEEHKRMQESEKRYRIAIEASRDFVKELLSSGNFSD</sequence>
<dbReference type="AlphaFoldDB" id="A0A5X9FLP5"/>
<proteinExistence type="predicted"/>
<name>A0A5X9FLP5_SALET</name>
<protein>
    <submittedName>
        <fullName evidence="1">Uncharacterized protein</fullName>
    </submittedName>
</protein>
<organism evidence="1">
    <name type="scientific">Salmonella enterica subsp. enterica serovar Tamberma</name>
    <dbReference type="NCBI Taxonomy" id="2565079"/>
    <lineage>
        <taxon>Bacteria</taxon>
        <taxon>Pseudomonadati</taxon>
        <taxon>Pseudomonadota</taxon>
        <taxon>Gammaproteobacteria</taxon>
        <taxon>Enterobacterales</taxon>
        <taxon>Enterobacteriaceae</taxon>
        <taxon>Salmonella</taxon>
    </lineage>
</organism>
<gene>
    <name evidence="1" type="ORF">EVT47_24230</name>
</gene>
<comment type="caution">
    <text evidence="1">The sequence shown here is derived from an EMBL/GenBank/DDBJ whole genome shotgun (WGS) entry which is preliminary data.</text>
</comment>
<evidence type="ECO:0000313" key="1">
    <source>
        <dbReference type="EMBL" id="ECB2740842.1"/>
    </source>
</evidence>